<accession>A0ABS4NX68</accession>
<sequence>SFRMDATDATHLFSFLGVTRPLSCHACFSHTLSPITFLISARRPLLPHSGALMPLIPARRLLSPHSGALMPLISARRPLLPHSGALMPLISARRPLSPHSGALMPLIPARRPLSPHSGALVLFISAYRPLLPHSGALMPLISTSRPLLPHSGALMPLISTSRPLSADNSYALYLPLVSPSPFSAPTSHARRPFFIKNICEKQRDRQINREISYISYFIANIPLKITFFFSEQHSV</sequence>
<feature type="non-terminal residue" evidence="1">
    <location>
        <position position="1"/>
    </location>
</feature>
<dbReference type="EMBL" id="JAGGLV010000014">
    <property type="protein sequence ID" value="MBP2114040.1"/>
    <property type="molecule type" value="Genomic_DNA"/>
</dbReference>
<reference evidence="1 2" key="1">
    <citation type="submission" date="2021-03" db="EMBL/GenBank/DDBJ databases">
        <title>Genomic Encyclopedia of Type Strains, Phase IV (KMG-IV): sequencing the most valuable type-strain genomes for metagenomic binning, comparative biology and taxonomic classification.</title>
        <authorList>
            <person name="Goeker M."/>
        </authorList>
    </citation>
    <scope>NUCLEOTIDE SEQUENCE [LARGE SCALE GENOMIC DNA]</scope>
    <source>
        <strain evidence="1 2">DSM 101953</strain>
    </source>
</reference>
<keyword evidence="2" id="KW-1185">Reference proteome</keyword>
<proteinExistence type="predicted"/>
<organism evidence="1 2">
    <name type="scientific">Paenibacillus silagei</name>
    <dbReference type="NCBI Taxonomy" id="1670801"/>
    <lineage>
        <taxon>Bacteria</taxon>
        <taxon>Bacillati</taxon>
        <taxon>Bacillota</taxon>
        <taxon>Bacilli</taxon>
        <taxon>Bacillales</taxon>
        <taxon>Paenibacillaceae</taxon>
        <taxon>Paenibacillus</taxon>
    </lineage>
</organism>
<evidence type="ECO:0000313" key="2">
    <source>
        <dbReference type="Proteomes" id="UP000773462"/>
    </source>
</evidence>
<evidence type="ECO:0000313" key="1">
    <source>
        <dbReference type="EMBL" id="MBP2114040.1"/>
    </source>
</evidence>
<name>A0ABS4NX68_9BACL</name>
<dbReference type="Proteomes" id="UP000773462">
    <property type="component" value="Unassembled WGS sequence"/>
</dbReference>
<comment type="caution">
    <text evidence="1">The sequence shown here is derived from an EMBL/GenBank/DDBJ whole genome shotgun (WGS) entry which is preliminary data.</text>
</comment>
<gene>
    <name evidence="1" type="ORF">J2Z70_004201</name>
</gene>
<protein>
    <submittedName>
        <fullName evidence="1">Uncharacterized protein</fullName>
    </submittedName>
</protein>